<dbReference type="EMBL" id="VWPH01000016">
    <property type="protein sequence ID" value="KAA5827032.1"/>
    <property type="molecule type" value="Genomic_DNA"/>
</dbReference>
<dbReference type="SUPFAM" id="SSF52467">
    <property type="entry name" value="DHS-like NAD/FAD-binding domain"/>
    <property type="match status" value="1"/>
</dbReference>
<dbReference type="PANTHER" id="PTHR43153">
    <property type="entry name" value="ELECTRON TRANSFER FLAVOPROTEIN ALPHA"/>
    <property type="match status" value="1"/>
</dbReference>
<proteinExistence type="predicted"/>
<dbReference type="GO" id="GO:0050660">
    <property type="term" value="F:flavin adenine dinucleotide binding"/>
    <property type="evidence" value="ECO:0007669"/>
    <property type="project" value="InterPro"/>
</dbReference>
<dbReference type="InterPro" id="IPR014729">
    <property type="entry name" value="Rossmann-like_a/b/a_fold"/>
</dbReference>
<dbReference type="AlphaFoldDB" id="A0A5M7BC15"/>
<dbReference type="OrthoDB" id="9770286at2"/>
<dbReference type="Gene3D" id="3.40.50.620">
    <property type="entry name" value="HUPs"/>
    <property type="match status" value="1"/>
</dbReference>
<gene>
    <name evidence="2" type="ORF">F1721_29005</name>
</gene>
<name>A0A5M7BC15_SACHI</name>
<dbReference type="NCBIfam" id="NF038209">
    <property type="entry name" value="mft_etfA"/>
    <property type="match status" value="1"/>
</dbReference>
<organism evidence="2 3">
    <name type="scientific">Saccharopolyspora hirsuta</name>
    <dbReference type="NCBI Taxonomy" id="1837"/>
    <lineage>
        <taxon>Bacteria</taxon>
        <taxon>Bacillati</taxon>
        <taxon>Actinomycetota</taxon>
        <taxon>Actinomycetes</taxon>
        <taxon>Pseudonocardiales</taxon>
        <taxon>Pseudonocardiaceae</taxon>
        <taxon>Saccharopolyspora</taxon>
    </lineage>
</organism>
<protein>
    <submittedName>
        <fullName evidence="2">Electron transfer flavoprotein subunit alpha/FixB family protein</fullName>
    </submittedName>
</protein>
<dbReference type="InterPro" id="IPR014731">
    <property type="entry name" value="ETF_asu_C"/>
</dbReference>
<feature type="domain" description="Electron transfer flavoprotein alpha subunit C-terminal" evidence="1">
    <location>
        <begin position="182"/>
        <end position="266"/>
    </location>
</feature>
<dbReference type="GO" id="GO:0033539">
    <property type="term" value="P:fatty acid beta-oxidation using acyl-CoA dehydrogenase"/>
    <property type="evidence" value="ECO:0007669"/>
    <property type="project" value="TreeGrafter"/>
</dbReference>
<dbReference type="InterPro" id="IPR029035">
    <property type="entry name" value="DHS-like_NAD/FAD-binding_dom"/>
</dbReference>
<dbReference type="SUPFAM" id="SSF52402">
    <property type="entry name" value="Adenine nucleotide alpha hydrolases-like"/>
    <property type="match status" value="1"/>
</dbReference>
<reference evidence="2 3" key="1">
    <citation type="submission" date="2019-09" db="EMBL/GenBank/DDBJ databases">
        <title>Draft genome sequence of the thermophilic Saccharopolyspora hirsuta VKM Ac-666T.</title>
        <authorList>
            <person name="Lobastova T.G."/>
            <person name="Fokina V."/>
            <person name="Bragin E.Y."/>
            <person name="Shtratnikova V.Y."/>
            <person name="Starodumova I.P."/>
            <person name="Tarlachkov S.V."/>
            <person name="Donova M.V."/>
        </authorList>
    </citation>
    <scope>NUCLEOTIDE SEQUENCE [LARGE SCALE GENOMIC DNA]</scope>
    <source>
        <strain evidence="2 3">VKM Ac-666</strain>
    </source>
</reference>
<evidence type="ECO:0000313" key="3">
    <source>
        <dbReference type="Proteomes" id="UP000323946"/>
    </source>
</evidence>
<comment type="caution">
    <text evidence="2">The sequence shown here is derived from an EMBL/GenBank/DDBJ whole genome shotgun (WGS) entry which is preliminary data.</text>
</comment>
<dbReference type="Proteomes" id="UP000323946">
    <property type="component" value="Unassembled WGS sequence"/>
</dbReference>
<evidence type="ECO:0000259" key="1">
    <source>
        <dbReference type="Pfam" id="PF00766"/>
    </source>
</evidence>
<dbReference type="PANTHER" id="PTHR43153:SF1">
    <property type="entry name" value="ELECTRON TRANSFER FLAVOPROTEIN SUBUNIT ALPHA, MITOCHONDRIAL"/>
    <property type="match status" value="1"/>
</dbReference>
<dbReference type="Gene3D" id="3.40.50.1220">
    <property type="entry name" value="TPP-binding domain"/>
    <property type="match status" value="1"/>
</dbReference>
<keyword evidence="3" id="KW-1185">Reference proteome</keyword>
<dbReference type="Pfam" id="PF00766">
    <property type="entry name" value="ETF_alpha"/>
    <property type="match status" value="1"/>
</dbReference>
<sequence length="313" mass="32041">MTELPDLLAVVVVREAALPSGADEAAAECGGAVLLVGTGTRAAAHELTAARKIWICEVPRVAPGALAAALAPVLQGVPVVLLPASPDGRDLAARLAFDADRRLLAGAARCTSTHVELSRVDDRLAVEVELDGPVVVTLQPGARGVPEPLPSPEPVELVATLPDDVLDAETVQVLAPDPETVELTEAERILGAGAGLVRPGEDGTAVMRTLTEVAAALGASAGATRVITDAGWADHDRQIGTTGVVVDPDLYVAFGISGASQHVGGLGRPEHVISVNTDPSCPMTAMADLGIVADAPEVLRELARRLNGATDER</sequence>
<dbReference type="RefSeq" id="WP_150070000.1">
    <property type="nucleotide sequence ID" value="NZ_VWPH01000016.1"/>
</dbReference>
<evidence type="ECO:0000313" key="2">
    <source>
        <dbReference type="EMBL" id="KAA5827032.1"/>
    </source>
</evidence>
<dbReference type="SMR" id="A0A5M7BC15"/>
<dbReference type="GO" id="GO:0009055">
    <property type="term" value="F:electron transfer activity"/>
    <property type="evidence" value="ECO:0007669"/>
    <property type="project" value="InterPro"/>
</dbReference>
<accession>A0A5M7BC15</accession>
<dbReference type="InterPro" id="IPR001308">
    <property type="entry name" value="ETF_a/FixB"/>
</dbReference>